<sequence>MVYLRAMSVWIRDMRTPPEEIAASESKRLAEVAAGAAALRERWAQPTLPSGFWATNPGLHQTHTTAVAGAAAGRGTADYAQLIDALAADALKEEQKSGGK</sequence>
<evidence type="ECO:0000313" key="1">
    <source>
        <dbReference type="EMBL" id="OSX74545.1"/>
    </source>
</evidence>
<keyword evidence="2" id="KW-1185">Reference proteome</keyword>
<dbReference type="EMBL" id="KV918943">
    <property type="protein sequence ID" value="OSX74545.1"/>
    <property type="molecule type" value="Genomic_DNA"/>
</dbReference>
<protein>
    <submittedName>
        <fullName evidence="1">Uncharacterized protein</fullName>
    </submittedName>
</protein>
<name>A0A1X6P1A2_PORUM</name>
<proteinExistence type="predicted"/>
<reference evidence="1 2" key="1">
    <citation type="submission" date="2017-03" db="EMBL/GenBank/DDBJ databases">
        <title>WGS assembly of Porphyra umbilicalis.</title>
        <authorList>
            <person name="Brawley S.H."/>
            <person name="Blouin N.A."/>
            <person name="Ficko-Blean E."/>
            <person name="Wheeler G.L."/>
            <person name="Lohr M."/>
            <person name="Goodson H.V."/>
            <person name="Jenkins J.W."/>
            <person name="Blaby-Haas C.E."/>
            <person name="Helliwell K.E."/>
            <person name="Chan C."/>
            <person name="Marriage T."/>
            <person name="Bhattacharya D."/>
            <person name="Klein A.S."/>
            <person name="Badis Y."/>
            <person name="Brodie J."/>
            <person name="Cao Y."/>
            <person name="Collen J."/>
            <person name="Dittami S.M."/>
            <person name="Gachon C.M."/>
            <person name="Green B.R."/>
            <person name="Karpowicz S."/>
            <person name="Kim J.W."/>
            <person name="Kudahl U."/>
            <person name="Lin S."/>
            <person name="Michel G."/>
            <person name="Mittag M."/>
            <person name="Olson B.J."/>
            <person name="Pangilinan J."/>
            <person name="Peng Y."/>
            <person name="Qiu H."/>
            <person name="Shu S."/>
            <person name="Singer J.T."/>
            <person name="Smith A.G."/>
            <person name="Sprecher B.N."/>
            <person name="Wagner V."/>
            <person name="Wang W."/>
            <person name="Wang Z.-Y."/>
            <person name="Yan J."/>
            <person name="Yarish C."/>
            <person name="Zoeuner-Riek S."/>
            <person name="Zhuang Y."/>
            <person name="Zou Y."/>
            <person name="Lindquist E.A."/>
            <person name="Grimwood J."/>
            <person name="Barry K."/>
            <person name="Rokhsar D.S."/>
            <person name="Schmutz J."/>
            <person name="Stiller J.W."/>
            <person name="Grossman A.R."/>
            <person name="Prochnik S.E."/>
        </authorList>
    </citation>
    <scope>NUCLEOTIDE SEQUENCE [LARGE SCALE GENOMIC DNA]</scope>
    <source>
        <strain evidence="1">4086291</strain>
    </source>
</reference>
<dbReference type="Proteomes" id="UP000218209">
    <property type="component" value="Unassembled WGS sequence"/>
</dbReference>
<evidence type="ECO:0000313" key="2">
    <source>
        <dbReference type="Proteomes" id="UP000218209"/>
    </source>
</evidence>
<dbReference type="AlphaFoldDB" id="A0A1X6P1A2"/>
<accession>A0A1X6P1A2</accession>
<gene>
    <name evidence="1" type="ORF">BU14_0285s0033</name>
</gene>
<organism evidence="1 2">
    <name type="scientific">Porphyra umbilicalis</name>
    <name type="common">Purple laver</name>
    <name type="synonym">Red alga</name>
    <dbReference type="NCBI Taxonomy" id="2786"/>
    <lineage>
        <taxon>Eukaryota</taxon>
        <taxon>Rhodophyta</taxon>
        <taxon>Bangiophyceae</taxon>
        <taxon>Bangiales</taxon>
        <taxon>Bangiaceae</taxon>
        <taxon>Porphyra</taxon>
    </lineage>
</organism>